<dbReference type="InterPro" id="IPR011483">
    <property type="entry name" value="Sde182_NH-like"/>
</dbReference>
<evidence type="ECO:0000259" key="1">
    <source>
        <dbReference type="Pfam" id="PF07632"/>
    </source>
</evidence>
<evidence type="ECO:0000313" key="4">
    <source>
        <dbReference type="Proteomes" id="UP000001635"/>
    </source>
</evidence>
<name>G0IUZ0_CYCMS</name>
<feature type="domain" description="Cellulose-binding Sde182 nucleoside hydrolase-like" evidence="1">
    <location>
        <begin position="32"/>
        <end position="334"/>
    </location>
</feature>
<evidence type="ECO:0000259" key="2">
    <source>
        <dbReference type="Pfam" id="PF21027"/>
    </source>
</evidence>
<dbReference type="GO" id="GO:0016799">
    <property type="term" value="F:hydrolase activity, hydrolyzing N-glycosyl compounds"/>
    <property type="evidence" value="ECO:0007669"/>
    <property type="project" value="InterPro"/>
</dbReference>
<proteinExistence type="predicted"/>
<dbReference type="InterPro" id="IPR036452">
    <property type="entry name" value="Ribo_hydro-like"/>
</dbReference>
<dbReference type="Pfam" id="PF21027">
    <property type="entry name" value="Sde0182_C"/>
    <property type="match status" value="1"/>
</dbReference>
<dbReference type="InterPro" id="IPR013783">
    <property type="entry name" value="Ig-like_fold"/>
</dbReference>
<evidence type="ECO:0008006" key="5">
    <source>
        <dbReference type="Google" id="ProtNLM"/>
    </source>
</evidence>
<accession>G0IUZ0</accession>
<dbReference type="InterPro" id="IPR048527">
    <property type="entry name" value="Sde182_C"/>
</dbReference>
<keyword evidence="4" id="KW-1185">Reference proteome</keyword>
<dbReference type="RefSeq" id="WP_014020507.1">
    <property type="nucleotide sequence ID" value="NC_015914.1"/>
</dbReference>
<organism evidence="3 4">
    <name type="scientific">Cyclobacterium marinum (strain ATCC 25205 / DSM 745 / LMG 13164 / NCIMB 1802)</name>
    <name type="common">Flectobacillus marinus</name>
    <dbReference type="NCBI Taxonomy" id="880070"/>
    <lineage>
        <taxon>Bacteria</taxon>
        <taxon>Pseudomonadati</taxon>
        <taxon>Bacteroidota</taxon>
        <taxon>Cytophagia</taxon>
        <taxon>Cytophagales</taxon>
        <taxon>Cyclobacteriaceae</taxon>
        <taxon>Cyclobacterium</taxon>
    </lineage>
</organism>
<sequence length="491" mass="56479">MKLNKYVLVIAFLFFLFKSQSWVWGQTIEKYRVVIMTDMTHDDGNSLIRYLHYAHLFDTEAIIVTNQLPDYYHDSPEPWNKAQEIIKAYQKEYQQFSKHHVGYPSHEQLFQVTKPGRGALPIIWLTNEKKFSGPIGDRHMESEWGDIRFSDWIGEGNNPNGEPKDSPGSEYLQEVFAKDDDRPIFVQMWGGPVTFIQALYRYQQRQGEKNYQKLLNKLHVYGILLQDITFDYLIDLDKVKELDCANFGTTRSTYNGKRHSPRWLLHDSGHFWKYCYNPNPDFEKLMLPQEVNGHGPMSDLYDNGGEGDTPSFLYLISASLGLNDPLKPDHGSWGSLFQPMGAGFPKGYYHTCGVEVEQLMRWKDAVKRDFINRLDFSFKDPEEVNQIPVSIVNNDSSSQVLKFSVRAGQLVAFDASKSYDPEGQELNFSWFYYPEASSYTGNLTLDKPEDAKLTFEIPSDIKAGEIHLILQVTDSGSPALTSYRRIVLSAS</sequence>
<dbReference type="HOGENOM" id="CLU_029266_0_0_10"/>
<dbReference type="Pfam" id="PF07632">
    <property type="entry name" value="Sde182_NH-like"/>
    <property type="match status" value="1"/>
</dbReference>
<dbReference type="Proteomes" id="UP000001635">
    <property type="component" value="Chromosome"/>
</dbReference>
<evidence type="ECO:0000313" key="3">
    <source>
        <dbReference type="EMBL" id="AEL26214.1"/>
    </source>
</evidence>
<protein>
    <recommendedName>
        <fullName evidence="5">DUF1593 domain-containing protein</fullName>
    </recommendedName>
</protein>
<dbReference type="EMBL" id="CP002955">
    <property type="protein sequence ID" value="AEL26214.1"/>
    <property type="molecule type" value="Genomic_DNA"/>
</dbReference>
<dbReference type="Gene3D" id="2.60.40.10">
    <property type="entry name" value="Immunoglobulins"/>
    <property type="match status" value="1"/>
</dbReference>
<dbReference type="STRING" id="880070.Cycma_2473"/>
<dbReference type="Gene3D" id="3.90.245.10">
    <property type="entry name" value="Ribonucleoside hydrolase-like"/>
    <property type="match status" value="1"/>
</dbReference>
<feature type="domain" description="Cellulose-binding Sde182 C-terminal" evidence="2">
    <location>
        <begin position="411"/>
        <end position="489"/>
    </location>
</feature>
<dbReference type="eggNOG" id="COG5297">
    <property type="taxonomic scope" value="Bacteria"/>
</dbReference>
<gene>
    <name evidence="3" type="ordered locus">Cycma_2473</name>
</gene>
<dbReference type="AlphaFoldDB" id="G0IUZ0"/>
<dbReference type="KEGG" id="cmr:Cycma_2473"/>
<reference evidence="4" key="1">
    <citation type="submission" date="2011-07" db="EMBL/GenBank/DDBJ databases">
        <title>The complete genome of Cyclobacterium marinum DSM 745.</title>
        <authorList>
            <person name="Lucas S."/>
            <person name="Han J."/>
            <person name="Lapidus A."/>
            <person name="Bruce D."/>
            <person name="Goodwin L."/>
            <person name="Pitluck S."/>
            <person name="Peters L."/>
            <person name="Kyrpides N."/>
            <person name="Mavromatis K."/>
            <person name="Ivanova N."/>
            <person name="Ovchinnikova G."/>
            <person name="Chertkov O."/>
            <person name="Detter J.C."/>
            <person name="Tapia R."/>
            <person name="Han C."/>
            <person name="Land M."/>
            <person name="Hauser L."/>
            <person name="Markowitz V."/>
            <person name="Cheng J.-F."/>
            <person name="Hugenholtz P."/>
            <person name="Woyke T."/>
            <person name="Wu D."/>
            <person name="Tindall B."/>
            <person name="Schuetze A."/>
            <person name="Brambilla E."/>
            <person name="Klenk H.-P."/>
            <person name="Eisen J.A."/>
        </authorList>
    </citation>
    <scope>NUCLEOTIDE SEQUENCE [LARGE SCALE GENOMIC DNA]</scope>
    <source>
        <strain evidence="4">ATCC 25205 / DSM 745 / LMG 13164 / NCIMB 1802</strain>
    </source>
</reference>